<feature type="domain" description="Pectinesterase catalytic" evidence="4">
    <location>
        <begin position="79"/>
        <end position="133"/>
    </location>
</feature>
<sequence>MECDDVWRWEGEDHRLWELECQGRDSNLGHSHFQISYPGVADGKGFFTRDMGFENTAGIEGQPASALCSTAPSSATAPSTATKTLSTPTYLGRPWKDYPTIVVMQTKIGGFVHPAGWMTWAGDETDPPNTIFYIC</sequence>
<proteinExistence type="predicted"/>
<evidence type="ECO:0000256" key="3">
    <source>
        <dbReference type="ARBA" id="ARBA00023085"/>
    </source>
</evidence>
<accession>A0A3S3N4K7</accession>
<dbReference type="STRING" id="337451.A0A3S3N4K7"/>
<dbReference type="Gene3D" id="2.160.20.10">
    <property type="entry name" value="Single-stranded right-handed beta-helix, Pectin lyase-like"/>
    <property type="match status" value="1"/>
</dbReference>
<dbReference type="EMBL" id="QPKB01000011">
    <property type="protein sequence ID" value="RWR95825.1"/>
    <property type="molecule type" value="Genomic_DNA"/>
</dbReference>
<evidence type="ECO:0000313" key="5">
    <source>
        <dbReference type="EMBL" id="RWR95825.1"/>
    </source>
</evidence>
<dbReference type="UniPathway" id="UPA00545">
    <property type="reaction ID" value="UER00823"/>
</dbReference>
<dbReference type="GO" id="GO:0045490">
    <property type="term" value="P:pectin catabolic process"/>
    <property type="evidence" value="ECO:0007669"/>
    <property type="project" value="UniProtKB-UniPathway"/>
</dbReference>
<evidence type="ECO:0000259" key="4">
    <source>
        <dbReference type="Pfam" id="PF01095"/>
    </source>
</evidence>
<name>A0A3S3N4K7_9MAGN</name>
<reference evidence="5 6" key="1">
    <citation type="journal article" date="2019" name="Nat. Plants">
        <title>Stout camphor tree genome fills gaps in understanding of flowering plant genome evolution.</title>
        <authorList>
            <person name="Chaw S.M."/>
            <person name="Liu Y.C."/>
            <person name="Wu Y.W."/>
            <person name="Wang H.Y."/>
            <person name="Lin C.I."/>
            <person name="Wu C.S."/>
            <person name="Ke H.M."/>
            <person name="Chang L.Y."/>
            <person name="Hsu C.Y."/>
            <person name="Yang H.T."/>
            <person name="Sudianto E."/>
            <person name="Hsu M.H."/>
            <person name="Wu K.P."/>
            <person name="Wang L.N."/>
            <person name="Leebens-Mack J.H."/>
            <person name="Tsai I.J."/>
        </authorList>
    </citation>
    <scope>NUCLEOTIDE SEQUENCE [LARGE SCALE GENOMIC DNA]</scope>
    <source>
        <strain evidence="6">cv. Chaw 1501</strain>
        <tissue evidence="5">Young leaves</tissue>
    </source>
</reference>
<dbReference type="OrthoDB" id="2019149at2759"/>
<dbReference type="InterPro" id="IPR012334">
    <property type="entry name" value="Pectin_lyas_fold"/>
</dbReference>
<dbReference type="GO" id="GO:0030599">
    <property type="term" value="F:pectinesterase activity"/>
    <property type="evidence" value="ECO:0007669"/>
    <property type="project" value="InterPro"/>
</dbReference>
<evidence type="ECO:0000256" key="2">
    <source>
        <dbReference type="ARBA" id="ARBA00022801"/>
    </source>
</evidence>
<dbReference type="Pfam" id="PF01095">
    <property type="entry name" value="Pectinesterase"/>
    <property type="match status" value="1"/>
</dbReference>
<protein>
    <submittedName>
        <fullName evidence="5">Pectinesterase 3</fullName>
    </submittedName>
</protein>
<dbReference type="InterPro" id="IPR011050">
    <property type="entry name" value="Pectin_lyase_fold/virulence"/>
</dbReference>
<comment type="pathway">
    <text evidence="1">Glycan metabolism; pectin degradation; 2-dehydro-3-deoxy-D-gluconate from pectin: step 1/5.</text>
</comment>
<dbReference type="GO" id="GO:0042545">
    <property type="term" value="P:cell wall modification"/>
    <property type="evidence" value="ECO:0007669"/>
    <property type="project" value="InterPro"/>
</dbReference>
<dbReference type="Proteomes" id="UP000283530">
    <property type="component" value="Unassembled WGS sequence"/>
</dbReference>
<gene>
    <name evidence="5" type="ORF">CKAN_02518200</name>
</gene>
<dbReference type="AlphaFoldDB" id="A0A3S3N4K7"/>
<dbReference type="PANTHER" id="PTHR31707">
    <property type="entry name" value="PECTINESTERASE"/>
    <property type="match status" value="1"/>
</dbReference>
<dbReference type="SUPFAM" id="SSF51126">
    <property type="entry name" value="Pectin lyase-like"/>
    <property type="match status" value="1"/>
</dbReference>
<comment type="caution">
    <text evidence="5">The sequence shown here is derived from an EMBL/GenBank/DDBJ whole genome shotgun (WGS) entry which is preliminary data.</text>
</comment>
<keyword evidence="2" id="KW-0378">Hydrolase</keyword>
<dbReference type="InterPro" id="IPR000070">
    <property type="entry name" value="Pectinesterase_cat"/>
</dbReference>
<evidence type="ECO:0000256" key="1">
    <source>
        <dbReference type="ARBA" id="ARBA00005184"/>
    </source>
</evidence>
<evidence type="ECO:0000313" key="6">
    <source>
        <dbReference type="Proteomes" id="UP000283530"/>
    </source>
</evidence>
<organism evidence="5 6">
    <name type="scientific">Cinnamomum micranthum f. kanehirae</name>
    <dbReference type="NCBI Taxonomy" id="337451"/>
    <lineage>
        <taxon>Eukaryota</taxon>
        <taxon>Viridiplantae</taxon>
        <taxon>Streptophyta</taxon>
        <taxon>Embryophyta</taxon>
        <taxon>Tracheophyta</taxon>
        <taxon>Spermatophyta</taxon>
        <taxon>Magnoliopsida</taxon>
        <taxon>Magnoliidae</taxon>
        <taxon>Laurales</taxon>
        <taxon>Lauraceae</taxon>
        <taxon>Cinnamomum</taxon>
    </lineage>
</organism>
<keyword evidence="3" id="KW-0063">Aspartyl esterase</keyword>
<keyword evidence="6" id="KW-1185">Reference proteome</keyword>